<dbReference type="PROSITE" id="PS52029">
    <property type="entry name" value="LD_TPASE"/>
    <property type="match status" value="1"/>
</dbReference>
<dbReference type="RefSeq" id="WP_104738559.1">
    <property type="nucleotide sequence ID" value="NZ_BMHR01000009.1"/>
</dbReference>
<evidence type="ECO:0000313" key="12">
    <source>
        <dbReference type="Proteomes" id="UP000243451"/>
    </source>
</evidence>
<evidence type="ECO:0000256" key="6">
    <source>
        <dbReference type="ARBA" id="ARBA00022960"/>
    </source>
</evidence>
<dbReference type="GO" id="GO:0016757">
    <property type="term" value="F:glycosyltransferase activity"/>
    <property type="evidence" value="ECO:0007669"/>
    <property type="project" value="UniProtKB-KW"/>
</dbReference>
<dbReference type="PANTHER" id="PTHR30582:SF24">
    <property type="entry name" value="L,D-TRANSPEPTIDASE ERFK_SRFK-RELATED"/>
    <property type="match status" value="1"/>
</dbReference>
<keyword evidence="12" id="KW-1185">Reference proteome</keyword>
<evidence type="ECO:0000256" key="5">
    <source>
        <dbReference type="ARBA" id="ARBA00022801"/>
    </source>
</evidence>
<organism evidence="11 12">
    <name type="scientific">Halopseudomonas oceani</name>
    <dbReference type="NCBI Taxonomy" id="1708783"/>
    <lineage>
        <taxon>Bacteria</taxon>
        <taxon>Pseudomonadati</taxon>
        <taxon>Pseudomonadota</taxon>
        <taxon>Gammaproteobacteria</taxon>
        <taxon>Pseudomonadales</taxon>
        <taxon>Pseudomonadaceae</taxon>
        <taxon>Halopseudomonas</taxon>
    </lineage>
</organism>
<dbReference type="Proteomes" id="UP000243451">
    <property type="component" value="Unassembled WGS sequence"/>
</dbReference>
<keyword evidence="3" id="KW-0328">Glycosyltransferase</keyword>
<evidence type="ECO:0000256" key="8">
    <source>
        <dbReference type="ARBA" id="ARBA00023316"/>
    </source>
</evidence>
<feature type="active site" description="Proton donor/acceptor" evidence="9">
    <location>
        <position position="195"/>
    </location>
</feature>
<dbReference type="InterPro" id="IPR005490">
    <property type="entry name" value="LD_TPept_cat_dom"/>
</dbReference>
<keyword evidence="4" id="KW-0808">Transferase</keyword>
<feature type="active site" description="Nucleophile" evidence="9">
    <location>
        <position position="211"/>
    </location>
</feature>
<dbReference type="GO" id="GO:0071555">
    <property type="term" value="P:cell wall organization"/>
    <property type="evidence" value="ECO:0007669"/>
    <property type="project" value="UniProtKB-UniRule"/>
</dbReference>
<dbReference type="AlphaFoldDB" id="A0A2P4EUU6"/>
<dbReference type="UniPathway" id="UPA00219"/>
<keyword evidence="8 9" id="KW-0961">Cell wall biogenesis/degradation</keyword>
<dbReference type="CDD" id="cd16913">
    <property type="entry name" value="YkuD_like"/>
    <property type="match status" value="1"/>
</dbReference>
<proteinExistence type="inferred from homology"/>
<keyword evidence="6 9" id="KW-0133">Cell shape</keyword>
<dbReference type="GO" id="GO:0018104">
    <property type="term" value="P:peptidoglycan-protein cross-linking"/>
    <property type="evidence" value="ECO:0007669"/>
    <property type="project" value="TreeGrafter"/>
</dbReference>
<feature type="domain" description="L,D-TPase catalytic" evidence="10">
    <location>
        <begin position="100"/>
        <end position="235"/>
    </location>
</feature>
<dbReference type="SUPFAM" id="SSF141523">
    <property type="entry name" value="L,D-transpeptidase catalytic domain-like"/>
    <property type="match status" value="1"/>
</dbReference>
<dbReference type="EMBL" id="PPSK01000009">
    <property type="protein sequence ID" value="POB03241.1"/>
    <property type="molecule type" value="Genomic_DNA"/>
</dbReference>
<reference evidence="11 12" key="1">
    <citation type="submission" date="2018-01" db="EMBL/GenBank/DDBJ databases">
        <title>Draft genome of the type strain Pseudomonas oceani DSM 100277 isolated from the deep water in Okinawa trough, northwestern Pacific Ocean.</title>
        <authorList>
            <person name="Gomila M."/>
            <person name="Mulet M."/>
            <person name="Garcia-Valdes E."/>
            <person name="Lalucat J."/>
        </authorList>
    </citation>
    <scope>NUCLEOTIDE SEQUENCE [LARGE SCALE GENOMIC DNA]</scope>
    <source>
        <strain evidence="11 12">DSM 100277</strain>
    </source>
</reference>
<dbReference type="Gene3D" id="2.40.440.10">
    <property type="entry name" value="L,D-transpeptidase catalytic domain-like"/>
    <property type="match status" value="1"/>
</dbReference>
<evidence type="ECO:0000256" key="7">
    <source>
        <dbReference type="ARBA" id="ARBA00022984"/>
    </source>
</evidence>
<dbReference type="OrthoDB" id="9787225at2"/>
<accession>A0A2P4EUU6</accession>
<dbReference type="PANTHER" id="PTHR30582">
    <property type="entry name" value="L,D-TRANSPEPTIDASE"/>
    <property type="match status" value="1"/>
</dbReference>
<evidence type="ECO:0000256" key="9">
    <source>
        <dbReference type="PROSITE-ProRule" id="PRU01373"/>
    </source>
</evidence>
<dbReference type="GO" id="GO:0071972">
    <property type="term" value="F:peptidoglycan L,D-transpeptidase activity"/>
    <property type="evidence" value="ECO:0007669"/>
    <property type="project" value="TreeGrafter"/>
</dbReference>
<comment type="similarity">
    <text evidence="2">Belongs to the YkuD family.</text>
</comment>
<evidence type="ECO:0000256" key="3">
    <source>
        <dbReference type="ARBA" id="ARBA00022676"/>
    </source>
</evidence>
<dbReference type="InterPro" id="IPR038063">
    <property type="entry name" value="Transpep_catalytic_dom"/>
</dbReference>
<keyword evidence="5" id="KW-0378">Hydrolase</keyword>
<dbReference type="GO" id="GO:0005576">
    <property type="term" value="C:extracellular region"/>
    <property type="evidence" value="ECO:0007669"/>
    <property type="project" value="TreeGrafter"/>
</dbReference>
<sequence length="313" mass="34292">MLSGRSRLGRIGAGLVFAAWAVGSVQANDYPLLSPDQDLIGEVSRYQARYEDTFADLGSARGFGYLEMTAANPGIDPWLPGEGVEIVLPGEHVLPAGTREGVVINLPEFRMYYFHKGGELVSSYPVGIGREGWSSPIGETRILRKEERPSWYPPKSILEEHAANGDPLPSVVPPGPDNPMGPFKMNLALSGYVIHGTNKKFGIGTRVSHGCFRMRNEDITELFPQVPVGTPVTIVNQPYKLGIKDGLLYLEVHTALDEHGMPSTLDKQAAIQKLFADEHEKVQGFRLDWTAIRDLVYAESGIPGVIGQPIRTM</sequence>
<evidence type="ECO:0000256" key="4">
    <source>
        <dbReference type="ARBA" id="ARBA00022679"/>
    </source>
</evidence>
<dbReference type="GO" id="GO:0008360">
    <property type="term" value="P:regulation of cell shape"/>
    <property type="evidence" value="ECO:0007669"/>
    <property type="project" value="UniProtKB-UniRule"/>
</dbReference>
<comment type="pathway">
    <text evidence="1 9">Cell wall biogenesis; peptidoglycan biosynthesis.</text>
</comment>
<dbReference type="Pfam" id="PF03734">
    <property type="entry name" value="YkuD"/>
    <property type="match status" value="1"/>
</dbReference>
<evidence type="ECO:0000259" key="10">
    <source>
        <dbReference type="PROSITE" id="PS52029"/>
    </source>
</evidence>
<protein>
    <recommendedName>
        <fullName evidence="10">L,D-TPase catalytic domain-containing protein</fullName>
    </recommendedName>
</protein>
<keyword evidence="7 9" id="KW-0573">Peptidoglycan synthesis</keyword>
<evidence type="ECO:0000256" key="1">
    <source>
        <dbReference type="ARBA" id="ARBA00004752"/>
    </source>
</evidence>
<evidence type="ECO:0000313" key="11">
    <source>
        <dbReference type="EMBL" id="POB03241.1"/>
    </source>
</evidence>
<comment type="caution">
    <text evidence="11">The sequence shown here is derived from an EMBL/GenBank/DDBJ whole genome shotgun (WGS) entry which is preliminary data.</text>
</comment>
<gene>
    <name evidence="11" type="ORF">C1949_10645</name>
</gene>
<evidence type="ECO:0000256" key="2">
    <source>
        <dbReference type="ARBA" id="ARBA00005992"/>
    </source>
</evidence>
<dbReference type="InterPro" id="IPR050979">
    <property type="entry name" value="LD-transpeptidase"/>
</dbReference>
<name>A0A2P4EUU6_9GAMM</name>